<name>A0A7N2L5E0_QUELO</name>
<dbReference type="InParanoid" id="A0A7N2L5E0"/>
<protein>
    <recommendedName>
        <fullName evidence="1">Reverse transcriptase zinc-binding domain-containing protein</fullName>
    </recommendedName>
</protein>
<dbReference type="Pfam" id="PF13966">
    <property type="entry name" value="zf-RVT"/>
    <property type="match status" value="1"/>
</dbReference>
<sequence>MMVQLGSNLSFVWRRLLAAWDIIYNGSKWRVGDGKTVGFYSHKWLPHPPIPLNEYAKDMRVCELLDEESRQWDRGKLETMFAQRTRQEILALPLDQLNFTDTLIWTENRAEKFIVKTAYRHTLRLYTRPWAKHSSSRAFKPAWSKIWRLNVLPKVRMFLWRACFNCLPTRENLHRR</sequence>
<dbReference type="InterPro" id="IPR026960">
    <property type="entry name" value="RVT-Znf"/>
</dbReference>
<dbReference type="Gramene" id="QL03p014658:mrna">
    <property type="protein sequence ID" value="QL03p014658:mrna:CDS:1"/>
    <property type="gene ID" value="QL03p014658"/>
</dbReference>
<evidence type="ECO:0000259" key="1">
    <source>
        <dbReference type="Pfam" id="PF13966"/>
    </source>
</evidence>
<organism evidence="2 3">
    <name type="scientific">Quercus lobata</name>
    <name type="common">Valley oak</name>
    <dbReference type="NCBI Taxonomy" id="97700"/>
    <lineage>
        <taxon>Eukaryota</taxon>
        <taxon>Viridiplantae</taxon>
        <taxon>Streptophyta</taxon>
        <taxon>Embryophyta</taxon>
        <taxon>Tracheophyta</taxon>
        <taxon>Spermatophyta</taxon>
        <taxon>Magnoliopsida</taxon>
        <taxon>eudicotyledons</taxon>
        <taxon>Gunneridae</taxon>
        <taxon>Pentapetalae</taxon>
        <taxon>rosids</taxon>
        <taxon>fabids</taxon>
        <taxon>Fagales</taxon>
        <taxon>Fagaceae</taxon>
        <taxon>Quercus</taxon>
    </lineage>
</organism>
<keyword evidence="3" id="KW-1185">Reference proteome</keyword>
<dbReference type="OMA" id="HTIQIFL"/>
<evidence type="ECO:0000313" key="3">
    <source>
        <dbReference type="Proteomes" id="UP000594261"/>
    </source>
</evidence>
<dbReference type="EnsemblPlants" id="QL03p014658:mrna">
    <property type="protein sequence ID" value="QL03p014658:mrna:CDS:1"/>
    <property type="gene ID" value="QL03p014658"/>
</dbReference>
<dbReference type="EMBL" id="LRBV02000003">
    <property type="status" value="NOT_ANNOTATED_CDS"/>
    <property type="molecule type" value="Genomic_DNA"/>
</dbReference>
<accession>A0A7N2L5E0</accession>
<dbReference type="AlphaFoldDB" id="A0A7N2L5E0"/>
<reference evidence="2 3" key="1">
    <citation type="journal article" date="2016" name="G3 (Bethesda)">
        <title>First Draft Assembly and Annotation of the Genome of a California Endemic Oak Quercus lobata Nee (Fagaceae).</title>
        <authorList>
            <person name="Sork V.L."/>
            <person name="Fitz-Gibbon S.T."/>
            <person name="Puiu D."/>
            <person name="Crepeau M."/>
            <person name="Gugger P.F."/>
            <person name="Sherman R."/>
            <person name="Stevens K."/>
            <person name="Langley C.H."/>
            <person name="Pellegrini M."/>
            <person name="Salzberg S.L."/>
        </authorList>
    </citation>
    <scope>NUCLEOTIDE SEQUENCE [LARGE SCALE GENOMIC DNA]</scope>
    <source>
        <strain evidence="2 3">cv. SW786</strain>
    </source>
</reference>
<proteinExistence type="predicted"/>
<feature type="domain" description="Reverse transcriptase zinc-binding" evidence="1">
    <location>
        <begin position="133"/>
        <end position="176"/>
    </location>
</feature>
<reference evidence="2" key="2">
    <citation type="submission" date="2021-01" db="UniProtKB">
        <authorList>
            <consortium name="EnsemblPlants"/>
        </authorList>
    </citation>
    <scope>IDENTIFICATION</scope>
</reference>
<dbReference type="Proteomes" id="UP000594261">
    <property type="component" value="Chromosome 3"/>
</dbReference>
<evidence type="ECO:0000313" key="2">
    <source>
        <dbReference type="EnsemblPlants" id="QL03p014658:mrna:CDS:1"/>
    </source>
</evidence>